<organism evidence="1 2">
    <name type="scientific">Gaoshiqia sediminis</name>
    <dbReference type="NCBI Taxonomy" id="2986998"/>
    <lineage>
        <taxon>Bacteria</taxon>
        <taxon>Pseudomonadati</taxon>
        <taxon>Bacteroidota</taxon>
        <taxon>Bacteroidia</taxon>
        <taxon>Marinilabiliales</taxon>
        <taxon>Prolixibacteraceae</taxon>
        <taxon>Gaoshiqia</taxon>
    </lineage>
</organism>
<name>A0AA42CB26_9BACT</name>
<reference evidence="1" key="1">
    <citation type="submission" date="2022-10" db="EMBL/GenBank/DDBJ databases">
        <title>Gaoshiqiia sediminis gen. nov., sp. nov., isolated from coastal sediment.</title>
        <authorList>
            <person name="Yu W.X."/>
            <person name="Mu D.S."/>
            <person name="Du J.Z."/>
            <person name="Liang Y.Q."/>
        </authorList>
    </citation>
    <scope>NUCLEOTIDE SEQUENCE</scope>
    <source>
        <strain evidence="1">A06</strain>
    </source>
</reference>
<dbReference type="EMBL" id="JAPAAF010000045">
    <property type="protein sequence ID" value="MCW0484652.1"/>
    <property type="molecule type" value="Genomic_DNA"/>
</dbReference>
<sequence length="202" mass="22234">MAAWIVGELESNIFDSLTTDYPLTKVGSLLGFGYNTTHFELLNNQLSIKPTYINNTINQHIDNSNIHFEMNQIQISQSQITDLDLSGEYYNKTESDNRFLNVTGDTITGDLTIGGNLTVNGSQFITNTETVEIEDNLLVINKNEVGSGVTNGLAGIEVERGTATNYQFLFDESSDNFKVGQIESLQAVATREDSPLNGGFAY</sequence>
<protein>
    <submittedName>
        <fullName evidence="1">Uncharacterized protein</fullName>
    </submittedName>
</protein>
<gene>
    <name evidence="1" type="ORF">N2K84_18100</name>
</gene>
<keyword evidence="2" id="KW-1185">Reference proteome</keyword>
<proteinExistence type="predicted"/>
<evidence type="ECO:0000313" key="2">
    <source>
        <dbReference type="Proteomes" id="UP001163821"/>
    </source>
</evidence>
<evidence type="ECO:0000313" key="1">
    <source>
        <dbReference type="EMBL" id="MCW0484652.1"/>
    </source>
</evidence>
<dbReference type="RefSeq" id="WP_282593243.1">
    <property type="nucleotide sequence ID" value="NZ_JAPAAF010000045.1"/>
</dbReference>
<comment type="caution">
    <text evidence="1">The sequence shown here is derived from an EMBL/GenBank/DDBJ whole genome shotgun (WGS) entry which is preliminary data.</text>
</comment>
<dbReference type="AlphaFoldDB" id="A0AA42CB26"/>
<accession>A0AA42CB26</accession>
<dbReference type="Proteomes" id="UP001163821">
    <property type="component" value="Unassembled WGS sequence"/>
</dbReference>